<feature type="active site" evidence="5">
    <location>
        <position position="17"/>
    </location>
</feature>
<keyword evidence="4 6" id="KW-0460">Magnesium</keyword>
<evidence type="ECO:0000256" key="5">
    <source>
        <dbReference type="PIRSR" id="PIRSR604808-1"/>
    </source>
</evidence>
<feature type="site" description="Transition state stabilizer" evidence="7">
    <location>
        <position position="60"/>
    </location>
</feature>
<dbReference type="RefSeq" id="WP_208636159.1">
    <property type="nucleotide sequence ID" value="NZ_NMQT01000261.1"/>
</dbReference>
<dbReference type="NCBIfam" id="TIGR00633">
    <property type="entry name" value="xth"/>
    <property type="match status" value="1"/>
</dbReference>
<dbReference type="InterPro" id="IPR036691">
    <property type="entry name" value="Endo/exonu/phosph_ase_sf"/>
</dbReference>
<feature type="non-terminal residue" evidence="9">
    <location>
        <position position="1"/>
    </location>
</feature>
<evidence type="ECO:0000256" key="2">
    <source>
        <dbReference type="ARBA" id="ARBA00022723"/>
    </source>
</evidence>
<dbReference type="SUPFAM" id="SSF56219">
    <property type="entry name" value="DNase I-like"/>
    <property type="match status" value="1"/>
</dbReference>
<dbReference type="Proteomes" id="UP000215223">
    <property type="component" value="Unassembled WGS sequence"/>
</dbReference>
<feature type="binding site" evidence="6">
    <location>
        <position position="58"/>
    </location>
    <ligand>
        <name>Mg(2+)</name>
        <dbReference type="ChEBI" id="CHEBI:18420"/>
        <label>1</label>
    </ligand>
</feature>
<evidence type="ECO:0000256" key="7">
    <source>
        <dbReference type="PIRSR" id="PIRSR604808-3"/>
    </source>
</evidence>
<gene>
    <name evidence="9" type="ORF">CFP71_42125</name>
</gene>
<dbReference type="InterPro" id="IPR005135">
    <property type="entry name" value="Endo/exonuclease/phosphatase"/>
</dbReference>
<protein>
    <submittedName>
        <fullName evidence="9">Exodeoxyribonuclease III</fullName>
    </submittedName>
</protein>
<reference evidence="9 10" key="1">
    <citation type="submission" date="2017-07" db="EMBL/GenBank/DDBJ databases">
        <title>Amycolatopsis thailandensis Genome sequencing and assembly.</title>
        <authorList>
            <person name="Kaur N."/>
            <person name="Mayilraj S."/>
        </authorList>
    </citation>
    <scope>NUCLEOTIDE SEQUENCE [LARGE SCALE GENOMIC DNA]</scope>
    <source>
        <strain evidence="9 10">JCM 16380</strain>
    </source>
</reference>
<keyword evidence="6" id="KW-0464">Manganese</keyword>
<feature type="active site" description="Proton acceptor" evidence="5">
    <location>
        <position position="159"/>
    </location>
</feature>
<accession>A0A229R8J9</accession>
<evidence type="ECO:0000313" key="9">
    <source>
        <dbReference type="EMBL" id="OXM42764.1"/>
    </source>
</evidence>
<evidence type="ECO:0000313" key="10">
    <source>
        <dbReference type="Proteomes" id="UP000215223"/>
    </source>
</evidence>
<comment type="cofactor">
    <cofactor evidence="6">
        <name>Mg(2+)</name>
        <dbReference type="ChEBI" id="CHEBI:18420"/>
    </cofactor>
    <cofactor evidence="6">
        <name>Mn(2+)</name>
        <dbReference type="ChEBI" id="CHEBI:29035"/>
    </cofactor>
    <text evidence="6">Probably binds two magnesium or manganese ions per subunit.</text>
</comment>
<feature type="binding site" evidence="6">
    <location>
        <position position="158"/>
    </location>
    <ligand>
        <name>Mg(2+)</name>
        <dbReference type="ChEBI" id="CHEBI:18420"/>
        <label>1</label>
    </ligand>
</feature>
<proteinExistence type="inferred from homology"/>
<dbReference type="PANTHER" id="PTHR43250">
    <property type="entry name" value="EXODEOXYRIBONUCLEASE III"/>
    <property type="match status" value="1"/>
</dbReference>
<comment type="caution">
    <text evidence="9">The sequence shown here is derived from an EMBL/GenBank/DDBJ whole genome shotgun (WGS) entry which is preliminary data.</text>
</comment>
<dbReference type="GO" id="GO:0046872">
    <property type="term" value="F:metal ion binding"/>
    <property type="evidence" value="ECO:0007669"/>
    <property type="project" value="UniProtKB-KW"/>
</dbReference>
<feature type="binding site" evidence="6">
    <location>
        <position position="159"/>
    </location>
    <ligand>
        <name>Mg(2+)</name>
        <dbReference type="ChEBI" id="CHEBI:18420"/>
        <label>1</label>
    </ligand>
</feature>
<keyword evidence="10" id="KW-1185">Reference proteome</keyword>
<evidence type="ECO:0000256" key="4">
    <source>
        <dbReference type="ARBA" id="ARBA00022842"/>
    </source>
</evidence>
<dbReference type="Pfam" id="PF03372">
    <property type="entry name" value="Exo_endo_phos"/>
    <property type="match status" value="1"/>
</dbReference>
<evidence type="ECO:0000256" key="6">
    <source>
        <dbReference type="PIRSR" id="PIRSR604808-2"/>
    </source>
</evidence>
<dbReference type="Gene3D" id="3.60.10.10">
    <property type="entry name" value="Endonuclease/exonuclease/phosphatase"/>
    <property type="match status" value="1"/>
</dbReference>
<dbReference type="PROSITE" id="PS51435">
    <property type="entry name" value="AP_NUCLEASE_F1_4"/>
    <property type="match status" value="1"/>
</dbReference>
<evidence type="ECO:0000259" key="8">
    <source>
        <dbReference type="Pfam" id="PF03372"/>
    </source>
</evidence>
<sequence length="168" mass="18636">ARAIGATCGGLRLWSVYVPNGRDLENPHYNYKLAWLSALEATVREEQARGLPFAVLGDFNIAPTDADVWDIGVFAESTHVTEPERKALAALRDLGLSDVFPRPLKYDHPFTYWDYRAGNFPNNKGMRIDLVYADSRVSGAVTDSYVDREARKGKGPSDHAPIVVDLSL</sequence>
<feature type="site" description="Important for catalytic activity" evidence="7">
    <location>
        <position position="129"/>
    </location>
</feature>
<dbReference type="GO" id="GO:0006281">
    <property type="term" value="P:DNA repair"/>
    <property type="evidence" value="ECO:0007669"/>
    <property type="project" value="InterPro"/>
</dbReference>
<comment type="similarity">
    <text evidence="1">Belongs to the DNA repair enzymes AP/ExoA family.</text>
</comment>
<keyword evidence="2 6" id="KW-0479">Metal-binding</keyword>
<feature type="domain" description="Endonuclease/exonuclease/phosphatase" evidence="8">
    <location>
        <begin position="21"/>
        <end position="159"/>
    </location>
</feature>
<keyword evidence="3" id="KW-0378">Hydrolase</keyword>
<evidence type="ECO:0000256" key="3">
    <source>
        <dbReference type="ARBA" id="ARBA00022801"/>
    </source>
</evidence>
<dbReference type="GO" id="GO:0008311">
    <property type="term" value="F:double-stranded DNA 3'-5' DNA exonuclease activity"/>
    <property type="evidence" value="ECO:0007669"/>
    <property type="project" value="InterPro"/>
</dbReference>
<name>A0A229R8J9_9PSEU</name>
<dbReference type="InterPro" id="IPR037493">
    <property type="entry name" value="ExoIII-like"/>
</dbReference>
<evidence type="ECO:0000256" key="1">
    <source>
        <dbReference type="ARBA" id="ARBA00007092"/>
    </source>
</evidence>
<dbReference type="AlphaFoldDB" id="A0A229R8J9"/>
<feature type="site" description="Interaction with DNA substrate" evidence="7">
    <location>
        <position position="159"/>
    </location>
</feature>
<dbReference type="EMBL" id="NMQT01000261">
    <property type="protein sequence ID" value="OXM42764.1"/>
    <property type="molecule type" value="Genomic_DNA"/>
</dbReference>
<dbReference type="InterPro" id="IPR004808">
    <property type="entry name" value="AP_endonuc_1"/>
</dbReference>
<dbReference type="PANTHER" id="PTHR43250:SF2">
    <property type="entry name" value="EXODEOXYRIBONUCLEASE III"/>
    <property type="match status" value="1"/>
</dbReference>
<organism evidence="9 10">
    <name type="scientific">Amycolatopsis thailandensis</name>
    <dbReference type="NCBI Taxonomy" id="589330"/>
    <lineage>
        <taxon>Bacteria</taxon>
        <taxon>Bacillati</taxon>
        <taxon>Actinomycetota</taxon>
        <taxon>Actinomycetes</taxon>
        <taxon>Pseudonocardiales</taxon>
        <taxon>Pseudonocardiaceae</taxon>
        <taxon>Amycolatopsis</taxon>
    </lineage>
</organism>
<feature type="binding site" evidence="6">
    <location>
        <position position="60"/>
    </location>
    <ligand>
        <name>Mg(2+)</name>
        <dbReference type="ChEBI" id="CHEBI:18420"/>
        <label>1</label>
    </ligand>
</feature>
<feature type="active site" description="Proton donor/acceptor" evidence="5">
    <location>
        <position position="58"/>
    </location>
</feature>